<sequence length="179" mass="19856">NLVNIISVGFFSIPFLEYARMMILPDIVSIAASAIMLYVIFRRSFPNRIPLESLPKPETVVRDMKLLKISFVVIALMIALYAIAGFFLIPISLVAVPGVALFYLFAKTRTNVSGKKIVRNTPWEIIFFALGLFIVVYALSKHGLVGILETAMLSLGNLVLPLRLIGDAFLFSFLASIMN</sequence>
<evidence type="ECO:0000256" key="5">
    <source>
        <dbReference type="ARBA" id="ARBA00023136"/>
    </source>
</evidence>
<dbReference type="AlphaFoldDB" id="T0ZPN7"/>
<accession>T0ZPN7</accession>
<feature type="transmembrane region" description="Helical" evidence="6">
    <location>
        <begin position="22"/>
        <end position="41"/>
    </location>
</feature>
<dbReference type="GO" id="GO:0015105">
    <property type="term" value="F:arsenite transmembrane transporter activity"/>
    <property type="evidence" value="ECO:0007669"/>
    <property type="project" value="InterPro"/>
</dbReference>
<feature type="non-terminal residue" evidence="7">
    <location>
        <position position="179"/>
    </location>
</feature>
<protein>
    <submittedName>
        <fullName evidence="7">Arsenical pump membrane protein</fullName>
    </submittedName>
</protein>
<feature type="non-terminal residue" evidence="7">
    <location>
        <position position="1"/>
    </location>
</feature>
<dbReference type="Pfam" id="PF02040">
    <property type="entry name" value="ArsB"/>
    <property type="match status" value="1"/>
</dbReference>
<feature type="transmembrane region" description="Helical" evidence="6">
    <location>
        <begin position="160"/>
        <end position="178"/>
    </location>
</feature>
<reference evidence="7" key="2">
    <citation type="journal article" date="2014" name="ISME J.">
        <title>Microbial stratification in low pH oxic and suboxic macroscopic growths along an acid mine drainage.</title>
        <authorList>
            <person name="Mendez-Garcia C."/>
            <person name="Mesa V."/>
            <person name="Sprenger R.R."/>
            <person name="Richter M."/>
            <person name="Diez M.S."/>
            <person name="Solano J."/>
            <person name="Bargiela R."/>
            <person name="Golyshina O.V."/>
            <person name="Manteca A."/>
            <person name="Ramos J.L."/>
            <person name="Gallego J.R."/>
            <person name="Llorente I."/>
            <person name="Martins Dos Santos V.A."/>
            <person name="Jensen O.N."/>
            <person name="Pelaez A.I."/>
            <person name="Sanchez J."/>
            <person name="Ferrer M."/>
        </authorList>
    </citation>
    <scope>NUCLEOTIDE SEQUENCE</scope>
</reference>
<reference evidence="7" key="1">
    <citation type="submission" date="2013-08" db="EMBL/GenBank/DDBJ databases">
        <authorList>
            <person name="Mendez C."/>
            <person name="Richter M."/>
            <person name="Ferrer M."/>
            <person name="Sanchez J."/>
        </authorList>
    </citation>
    <scope>NUCLEOTIDE SEQUENCE</scope>
</reference>
<evidence type="ECO:0000256" key="1">
    <source>
        <dbReference type="ARBA" id="ARBA00004651"/>
    </source>
</evidence>
<dbReference type="InterPro" id="IPR000802">
    <property type="entry name" value="Arsenical_pump_ArsB"/>
</dbReference>
<dbReference type="GO" id="GO:0005886">
    <property type="term" value="C:plasma membrane"/>
    <property type="evidence" value="ECO:0007669"/>
    <property type="project" value="UniProtKB-SubCell"/>
</dbReference>
<feature type="transmembrane region" description="Helical" evidence="6">
    <location>
        <begin position="72"/>
        <end position="105"/>
    </location>
</feature>
<comment type="caution">
    <text evidence="7">The sequence shown here is derived from an EMBL/GenBank/DDBJ whole genome shotgun (WGS) entry which is preliminary data.</text>
</comment>
<dbReference type="PANTHER" id="PTHR43302:SF5">
    <property type="entry name" value="TRANSPORTER ARSB-RELATED"/>
    <property type="match status" value="1"/>
</dbReference>
<evidence type="ECO:0000256" key="2">
    <source>
        <dbReference type="ARBA" id="ARBA00022475"/>
    </source>
</evidence>
<evidence type="ECO:0000313" key="7">
    <source>
        <dbReference type="EMBL" id="EQD30674.1"/>
    </source>
</evidence>
<evidence type="ECO:0000256" key="4">
    <source>
        <dbReference type="ARBA" id="ARBA00022989"/>
    </source>
</evidence>
<evidence type="ECO:0000256" key="3">
    <source>
        <dbReference type="ARBA" id="ARBA00022692"/>
    </source>
</evidence>
<comment type="subcellular location">
    <subcellularLocation>
        <location evidence="1">Cell membrane</location>
        <topology evidence="1">Multi-pass membrane protein</topology>
    </subcellularLocation>
</comment>
<dbReference type="EMBL" id="AUZY01012256">
    <property type="protein sequence ID" value="EQD30674.1"/>
    <property type="molecule type" value="Genomic_DNA"/>
</dbReference>
<name>T0ZPN7_9ZZZZ</name>
<proteinExistence type="predicted"/>
<evidence type="ECO:0000256" key="6">
    <source>
        <dbReference type="SAM" id="Phobius"/>
    </source>
</evidence>
<dbReference type="PRINTS" id="PR00758">
    <property type="entry name" value="ARSENICPUMP"/>
</dbReference>
<dbReference type="PANTHER" id="PTHR43302">
    <property type="entry name" value="TRANSPORTER ARSB-RELATED"/>
    <property type="match status" value="1"/>
</dbReference>
<keyword evidence="2" id="KW-1003">Cell membrane</keyword>
<keyword evidence="5 6" id="KW-0472">Membrane</keyword>
<feature type="transmembrane region" description="Helical" evidence="6">
    <location>
        <begin position="125"/>
        <end position="148"/>
    </location>
</feature>
<gene>
    <name evidence="7" type="ORF">B1B_18308</name>
</gene>
<keyword evidence="4 6" id="KW-1133">Transmembrane helix</keyword>
<organism evidence="7">
    <name type="scientific">mine drainage metagenome</name>
    <dbReference type="NCBI Taxonomy" id="410659"/>
    <lineage>
        <taxon>unclassified sequences</taxon>
        <taxon>metagenomes</taxon>
        <taxon>ecological metagenomes</taxon>
    </lineage>
</organism>
<keyword evidence="3 6" id="KW-0812">Transmembrane</keyword>